<dbReference type="GO" id="GO:0006012">
    <property type="term" value="P:galactose metabolic process"/>
    <property type="evidence" value="ECO:0007669"/>
    <property type="project" value="UniProtKB-UniPathway"/>
</dbReference>
<comment type="cofactor">
    <cofactor evidence="2 8">
        <name>NAD(+)</name>
        <dbReference type="ChEBI" id="CHEBI:57540"/>
    </cofactor>
</comment>
<dbReference type="EMBL" id="VULZ01000013">
    <property type="protein sequence ID" value="MSS15608.1"/>
    <property type="molecule type" value="Genomic_DNA"/>
</dbReference>
<dbReference type="CDD" id="cd05247">
    <property type="entry name" value="UDP_G4E_1_SDR_e"/>
    <property type="match status" value="1"/>
</dbReference>
<keyword evidence="7 8" id="KW-0413">Isomerase</keyword>
<dbReference type="Pfam" id="PF16363">
    <property type="entry name" value="GDP_Man_Dehyd"/>
    <property type="match status" value="1"/>
</dbReference>
<keyword evidence="6 8" id="KW-0520">NAD</keyword>
<comment type="similarity">
    <text evidence="3 8">Belongs to the NAD(P)-dependent epimerase/dehydratase family.</text>
</comment>
<evidence type="ECO:0000256" key="3">
    <source>
        <dbReference type="ARBA" id="ARBA00007637"/>
    </source>
</evidence>
<reference evidence="10 11" key="1">
    <citation type="submission" date="2019-08" db="EMBL/GenBank/DDBJ databases">
        <title>In-depth cultivation of the pig gut microbiome towards novel bacterial diversity and tailored functional studies.</title>
        <authorList>
            <person name="Wylensek D."/>
            <person name="Hitch T.C.A."/>
            <person name="Clavel T."/>
        </authorList>
    </citation>
    <scope>NUCLEOTIDE SEQUENCE [LARGE SCALE GENOMIC DNA]</scope>
    <source>
        <strain evidence="10 11">Oil+RF-744-WCA-WT-11</strain>
    </source>
</reference>
<dbReference type="PANTHER" id="PTHR43725:SF47">
    <property type="entry name" value="UDP-GLUCOSE 4-EPIMERASE"/>
    <property type="match status" value="1"/>
</dbReference>
<gene>
    <name evidence="10" type="primary">galE</name>
    <name evidence="10" type="ORF">FYJ35_11285</name>
</gene>
<accession>A0A6L5X898</accession>
<evidence type="ECO:0000313" key="10">
    <source>
        <dbReference type="EMBL" id="MSS15608.1"/>
    </source>
</evidence>
<evidence type="ECO:0000256" key="7">
    <source>
        <dbReference type="ARBA" id="ARBA00023235"/>
    </source>
</evidence>
<evidence type="ECO:0000259" key="9">
    <source>
        <dbReference type="Pfam" id="PF16363"/>
    </source>
</evidence>
<evidence type="ECO:0000256" key="2">
    <source>
        <dbReference type="ARBA" id="ARBA00001911"/>
    </source>
</evidence>
<dbReference type="RefSeq" id="WP_154526635.1">
    <property type="nucleotide sequence ID" value="NZ_JAQYJL010000023.1"/>
</dbReference>
<dbReference type="InterPro" id="IPR016040">
    <property type="entry name" value="NAD(P)-bd_dom"/>
</dbReference>
<dbReference type="NCBIfam" id="NF007956">
    <property type="entry name" value="PRK10675.1"/>
    <property type="match status" value="1"/>
</dbReference>
<evidence type="ECO:0000256" key="4">
    <source>
        <dbReference type="ARBA" id="ARBA00013189"/>
    </source>
</evidence>
<dbReference type="Gene3D" id="3.90.25.10">
    <property type="entry name" value="UDP-galactose 4-epimerase, domain 1"/>
    <property type="match status" value="1"/>
</dbReference>
<protein>
    <recommendedName>
        <fullName evidence="5 8">UDP-glucose 4-epimerase</fullName>
        <ecNumber evidence="4 8">5.1.3.2</ecNumber>
    </recommendedName>
</protein>
<evidence type="ECO:0000313" key="11">
    <source>
        <dbReference type="Proteomes" id="UP000481852"/>
    </source>
</evidence>
<comment type="caution">
    <text evidence="10">The sequence shown here is derived from an EMBL/GenBank/DDBJ whole genome shotgun (WGS) entry which is preliminary data.</text>
</comment>
<dbReference type="InterPro" id="IPR005886">
    <property type="entry name" value="UDP_G4E"/>
</dbReference>
<dbReference type="InterPro" id="IPR036291">
    <property type="entry name" value="NAD(P)-bd_dom_sf"/>
</dbReference>
<dbReference type="AlphaFoldDB" id="A0A6L5X898"/>
<sequence>MRILVTGGAGFIGSHTCVELLNAGYEVTVVDNLYNASEKAIDRVREITGKDLSFVKGDILDKPCLDQIFENQKIDAVIHFAGLKAVGESVHKPVEYYSNNITGTLNLVDSMRSHGCKNIIFSSSATVYGDPAFVPITEECPKGTCTNPYGWTKWMLEQILIDVQKADPEWNVILLRYFNPIGAHPSGLIGEDPKGIPNNLVPYIAQVAIGKLKELSVFGDDYDTPDGTGVRDYIHVCDLARGHVNAIRKFADNEGVSIYNLGTGHGYSVLQVVKAFSKACGKEIPYVIKPRRDGDIATCYCDPSKAARELGWKAEYGIEEMCRDSWNWQQKNPNGFAD</sequence>
<organism evidence="10 11">
    <name type="scientific">Porcincola intestinalis</name>
    <dbReference type="NCBI Taxonomy" id="2606632"/>
    <lineage>
        <taxon>Bacteria</taxon>
        <taxon>Bacillati</taxon>
        <taxon>Bacillota</taxon>
        <taxon>Clostridia</taxon>
        <taxon>Lachnospirales</taxon>
        <taxon>Lachnospiraceae</taxon>
        <taxon>Porcincola</taxon>
    </lineage>
</organism>
<dbReference type="GO" id="GO:0005829">
    <property type="term" value="C:cytosol"/>
    <property type="evidence" value="ECO:0007669"/>
    <property type="project" value="TreeGrafter"/>
</dbReference>
<dbReference type="GO" id="GO:0003978">
    <property type="term" value="F:UDP-glucose 4-epimerase activity"/>
    <property type="evidence" value="ECO:0007669"/>
    <property type="project" value="UniProtKB-UniRule"/>
</dbReference>
<dbReference type="PANTHER" id="PTHR43725">
    <property type="entry name" value="UDP-GLUCOSE 4-EPIMERASE"/>
    <property type="match status" value="1"/>
</dbReference>
<dbReference type="NCBIfam" id="TIGR01179">
    <property type="entry name" value="galE"/>
    <property type="match status" value="1"/>
</dbReference>
<feature type="domain" description="NAD(P)-binding" evidence="9">
    <location>
        <begin position="4"/>
        <end position="324"/>
    </location>
</feature>
<keyword evidence="11" id="KW-1185">Reference proteome</keyword>
<evidence type="ECO:0000256" key="1">
    <source>
        <dbReference type="ARBA" id="ARBA00000083"/>
    </source>
</evidence>
<name>A0A6L5X898_9FIRM</name>
<evidence type="ECO:0000256" key="6">
    <source>
        <dbReference type="ARBA" id="ARBA00023027"/>
    </source>
</evidence>
<evidence type="ECO:0000256" key="8">
    <source>
        <dbReference type="RuleBase" id="RU366046"/>
    </source>
</evidence>
<evidence type="ECO:0000256" key="5">
    <source>
        <dbReference type="ARBA" id="ARBA00018569"/>
    </source>
</evidence>
<dbReference type="EC" id="5.1.3.2" evidence="4 8"/>
<dbReference type="Gene3D" id="3.40.50.720">
    <property type="entry name" value="NAD(P)-binding Rossmann-like Domain"/>
    <property type="match status" value="1"/>
</dbReference>
<dbReference type="SUPFAM" id="SSF51735">
    <property type="entry name" value="NAD(P)-binding Rossmann-fold domains"/>
    <property type="match status" value="1"/>
</dbReference>
<comment type="catalytic activity">
    <reaction evidence="1 8">
        <text>UDP-alpha-D-glucose = UDP-alpha-D-galactose</text>
        <dbReference type="Rhea" id="RHEA:22168"/>
        <dbReference type="ChEBI" id="CHEBI:58885"/>
        <dbReference type="ChEBI" id="CHEBI:66914"/>
        <dbReference type="EC" id="5.1.3.2"/>
    </reaction>
</comment>
<proteinExistence type="inferred from homology"/>
<comment type="pathway">
    <text evidence="8">Carbohydrate metabolism; galactose metabolism.</text>
</comment>
<dbReference type="Proteomes" id="UP000481852">
    <property type="component" value="Unassembled WGS sequence"/>
</dbReference>
<dbReference type="UniPathway" id="UPA00214"/>
<comment type="subunit">
    <text evidence="8">Homodimer.</text>
</comment>
<keyword evidence="8" id="KW-0119">Carbohydrate metabolism</keyword>